<evidence type="ECO:0000313" key="2">
    <source>
        <dbReference type="Proteomes" id="UP000827872"/>
    </source>
</evidence>
<dbReference type="Proteomes" id="UP000827872">
    <property type="component" value="Linkage Group LG17"/>
</dbReference>
<dbReference type="EMBL" id="CM037630">
    <property type="protein sequence ID" value="KAH7987582.1"/>
    <property type="molecule type" value="Genomic_DNA"/>
</dbReference>
<keyword evidence="2" id="KW-1185">Reference proteome</keyword>
<accession>A0ACB8E608</accession>
<gene>
    <name evidence="1" type="ORF">K3G42_007746</name>
</gene>
<reference evidence="1" key="1">
    <citation type="submission" date="2021-08" db="EMBL/GenBank/DDBJ databases">
        <title>The first chromosome-level gecko genome reveals the dynamic sex chromosomes of Neotropical dwarf geckos (Sphaerodactylidae: Sphaerodactylus).</title>
        <authorList>
            <person name="Pinto B.J."/>
            <person name="Keating S.E."/>
            <person name="Gamble T."/>
        </authorList>
    </citation>
    <scope>NUCLEOTIDE SEQUENCE</scope>
    <source>
        <strain evidence="1">TG3544</strain>
    </source>
</reference>
<evidence type="ECO:0000313" key="1">
    <source>
        <dbReference type="EMBL" id="KAH7987582.1"/>
    </source>
</evidence>
<organism evidence="1 2">
    <name type="scientific">Sphaerodactylus townsendi</name>
    <dbReference type="NCBI Taxonomy" id="933632"/>
    <lineage>
        <taxon>Eukaryota</taxon>
        <taxon>Metazoa</taxon>
        <taxon>Chordata</taxon>
        <taxon>Craniata</taxon>
        <taxon>Vertebrata</taxon>
        <taxon>Euteleostomi</taxon>
        <taxon>Lepidosauria</taxon>
        <taxon>Squamata</taxon>
        <taxon>Bifurcata</taxon>
        <taxon>Gekkota</taxon>
        <taxon>Sphaerodactylidae</taxon>
        <taxon>Sphaerodactylus</taxon>
    </lineage>
</organism>
<name>A0ACB8E608_9SAUR</name>
<sequence>MEPQSKENEQESPRLYHLELYDSSEDLAVFLEEPFQRRDLAVHEKRETSGKEVQNGSQKDAQELARPGKDKNSDSERATISESTAAGSGPGSTADSAKNILPTESVQGREGEPIPGKDSQDPDNKKGSSGRADAVDRQSFKPNNREKDENSYCITCCGPIRAEEDHEEHEVIPLVSVVEIAKDELQKNICQLEDQIAHLENFSSHLEEIFITVEENFAKQEQNFKRRYSDVMQTFEQRYEESMQALGEEKKEKLEALYKQLVNCGENLDTCKELMEAVEDLGQGEDKLNELKAAIATVRRLDDFLKKDVDVKLSTPADFEDRVIDFSDAGELMDSVDAVPAISPPCAPVMNSQDPNSATGTSMRVCWSFFSEDIVESYQLFYRRVSNNISEDDQDELMLNVKESYAIVANLAPNTQYEFWVRALNSAGIGAASERAVYLTAPLPPVIKSQAVQSCEHAALVSWESGNTNPVDSYTIELSQLTDGENGDIITESIVGIPNCESLIQLEPKRKYLLSVKAMNMGGSSERSEPVSIVSTGTYFTLNEETAHPLLSVLEDGFTITHHKTDSLKSDLPFRENSFTRSIAILGNPIPFPGKHYWEVDVDDNIEYCIGVAFENVSRDSCLGMSHSCWCMRHTVTPSRHTYEFLNSGVTPDIRITVPPRKVGLLLDYDNGTLSFFNTDTTQHLYTFHSHFQDFVCPCFAVEELGVLRISNGLAMPTYVLL</sequence>
<comment type="caution">
    <text evidence="1">The sequence shown here is derived from an EMBL/GenBank/DDBJ whole genome shotgun (WGS) entry which is preliminary data.</text>
</comment>
<protein>
    <submittedName>
        <fullName evidence="1">Uncharacterized protein</fullName>
    </submittedName>
</protein>
<proteinExistence type="predicted"/>